<feature type="compositionally biased region" description="Basic and acidic residues" evidence="1">
    <location>
        <begin position="515"/>
        <end position="526"/>
    </location>
</feature>
<evidence type="ECO:0000313" key="3">
    <source>
        <dbReference type="Proteomes" id="UP000030669"/>
    </source>
</evidence>
<keyword evidence="3" id="KW-1185">Reference proteome</keyword>
<feature type="region of interest" description="Disordered" evidence="1">
    <location>
        <begin position="484"/>
        <end position="619"/>
    </location>
</feature>
<dbReference type="Proteomes" id="UP000030669">
    <property type="component" value="Unassembled WGS sequence"/>
</dbReference>
<feature type="compositionally biased region" description="Polar residues" evidence="1">
    <location>
        <begin position="558"/>
        <end position="577"/>
    </location>
</feature>
<gene>
    <name evidence="2" type="ORF">GLOTRDRAFT_131174</name>
</gene>
<dbReference type="GeneID" id="19302254"/>
<dbReference type="AlphaFoldDB" id="S7RMA3"/>
<name>S7RMA3_GLOTA</name>
<feature type="compositionally biased region" description="Polar residues" evidence="1">
    <location>
        <begin position="527"/>
        <end position="536"/>
    </location>
</feature>
<dbReference type="KEGG" id="gtr:GLOTRDRAFT_131174"/>
<evidence type="ECO:0000313" key="2">
    <source>
        <dbReference type="EMBL" id="EPQ53844.1"/>
    </source>
</evidence>
<dbReference type="HOGENOM" id="CLU_441486_0_0_1"/>
<feature type="compositionally biased region" description="Low complexity" evidence="1">
    <location>
        <begin position="584"/>
        <end position="597"/>
    </location>
</feature>
<feature type="compositionally biased region" description="Acidic residues" evidence="1">
    <location>
        <begin position="492"/>
        <end position="506"/>
    </location>
</feature>
<proteinExistence type="predicted"/>
<dbReference type="OrthoDB" id="3023497at2759"/>
<dbReference type="RefSeq" id="XP_007868119.1">
    <property type="nucleotide sequence ID" value="XM_007869928.1"/>
</dbReference>
<feature type="region of interest" description="Disordered" evidence="1">
    <location>
        <begin position="111"/>
        <end position="139"/>
    </location>
</feature>
<accession>S7RMA3</accession>
<organism evidence="2 3">
    <name type="scientific">Gloeophyllum trabeum (strain ATCC 11539 / FP-39264 / Madison 617)</name>
    <name type="common">Brown rot fungus</name>
    <dbReference type="NCBI Taxonomy" id="670483"/>
    <lineage>
        <taxon>Eukaryota</taxon>
        <taxon>Fungi</taxon>
        <taxon>Dikarya</taxon>
        <taxon>Basidiomycota</taxon>
        <taxon>Agaricomycotina</taxon>
        <taxon>Agaricomycetes</taxon>
        <taxon>Gloeophyllales</taxon>
        <taxon>Gloeophyllaceae</taxon>
        <taxon>Gloeophyllum</taxon>
    </lineage>
</organism>
<dbReference type="EMBL" id="KB469305">
    <property type="protein sequence ID" value="EPQ53844.1"/>
    <property type="molecule type" value="Genomic_DNA"/>
</dbReference>
<sequence length="619" mass="67948">MRPATDASSKPCRDASSLTLPPNHHQLAWRKTTTIAVRRAFPNKYGTASLVISSAISLRVSRADCSPMTLTATVQWVIHTHRLLIPVSPRVVTSHRVQEVAASRLGPTKAKGVARTCDNTKSRTQSMSGGGSKGAMTRMGSKNRSAIVNESVNAFETVVETASSVSAKMIVNAGTMSVSAKMNENAGLGLLMHGLESTAVTLMIQMKTSLIQVKSVPGNILVVKMAPLVTDPVHVLPPPTLTPTPAIIPGTGNDLSKVDTMQPRREGSVILKKCWRELTQPVDSLSEPRRAAKNLLAALVCRKFREICGVEEGGHWPEADEAREGPALGEEYFTPDFNASSNHWTNQEIFERVASLVMEDLANPNEREDKFNHSSVYFNAQTVKVLAKKAWEGYKVQARADRDPEKGWASEKHMEILDDLDKLWWELASDADKQHLTGIHINTTDHASNAPPALAPFDFMIACGWWDRYHQTYQDHISDWFEHGNPSGWEDIPNDEDEDEAEDEDAAREQAQNQKIEELYDERASSHQEPSQPTPNQDEEEDFAPAVPSPIDIHSGPPSRSDSLAPPATSTSGSSVLQDRDQSTDSSDGSSDATSVDSEAELDINKHRLKTTLIDNSLT</sequence>
<feature type="compositionally biased region" description="Polar residues" evidence="1">
    <location>
        <begin position="117"/>
        <end position="127"/>
    </location>
</feature>
<protein>
    <submittedName>
        <fullName evidence="2">Uncharacterized protein</fullName>
    </submittedName>
</protein>
<evidence type="ECO:0000256" key="1">
    <source>
        <dbReference type="SAM" id="MobiDB-lite"/>
    </source>
</evidence>
<reference evidence="2 3" key="1">
    <citation type="journal article" date="2012" name="Science">
        <title>The Paleozoic origin of enzymatic lignin decomposition reconstructed from 31 fungal genomes.</title>
        <authorList>
            <person name="Floudas D."/>
            <person name="Binder M."/>
            <person name="Riley R."/>
            <person name="Barry K."/>
            <person name="Blanchette R.A."/>
            <person name="Henrissat B."/>
            <person name="Martinez A.T."/>
            <person name="Otillar R."/>
            <person name="Spatafora J.W."/>
            <person name="Yadav J.S."/>
            <person name="Aerts A."/>
            <person name="Benoit I."/>
            <person name="Boyd A."/>
            <person name="Carlson A."/>
            <person name="Copeland A."/>
            <person name="Coutinho P.M."/>
            <person name="de Vries R.P."/>
            <person name="Ferreira P."/>
            <person name="Findley K."/>
            <person name="Foster B."/>
            <person name="Gaskell J."/>
            <person name="Glotzer D."/>
            <person name="Gorecki P."/>
            <person name="Heitman J."/>
            <person name="Hesse C."/>
            <person name="Hori C."/>
            <person name="Igarashi K."/>
            <person name="Jurgens J.A."/>
            <person name="Kallen N."/>
            <person name="Kersten P."/>
            <person name="Kohler A."/>
            <person name="Kuees U."/>
            <person name="Kumar T.K.A."/>
            <person name="Kuo A."/>
            <person name="LaButti K."/>
            <person name="Larrondo L.F."/>
            <person name="Lindquist E."/>
            <person name="Ling A."/>
            <person name="Lombard V."/>
            <person name="Lucas S."/>
            <person name="Lundell T."/>
            <person name="Martin R."/>
            <person name="McLaughlin D.J."/>
            <person name="Morgenstern I."/>
            <person name="Morin E."/>
            <person name="Murat C."/>
            <person name="Nagy L.G."/>
            <person name="Nolan M."/>
            <person name="Ohm R.A."/>
            <person name="Patyshakuliyeva A."/>
            <person name="Rokas A."/>
            <person name="Ruiz-Duenas F.J."/>
            <person name="Sabat G."/>
            <person name="Salamov A."/>
            <person name="Samejima M."/>
            <person name="Schmutz J."/>
            <person name="Slot J.C."/>
            <person name="St John F."/>
            <person name="Stenlid J."/>
            <person name="Sun H."/>
            <person name="Sun S."/>
            <person name="Syed K."/>
            <person name="Tsang A."/>
            <person name="Wiebenga A."/>
            <person name="Young D."/>
            <person name="Pisabarro A."/>
            <person name="Eastwood D.C."/>
            <person name="Martin F."/>
            <person name="Cullen D."/>
            <person name="Grigoriev I.V."/>
            <person name="Hibbett D.S."/>
        </authorList>
    </citation>
    <scope>NUCLEOTIDE SEQUENCE [LARGE SCALE GENOMIC DNA]</scope>
    <source>
        <strain evidence="2 3">ATCC 11539</strain>
    </source>
</reference>